<feature type="compositionally biased region" description="Low complexity" evidence="1">
    <location>
        <begin position="89"/>
        <end position="129"/>
    </location>
</feature>
<feature type="region of interest" description="Disordered" evidence="1">
    <location>
        <begin position="428"/>
        <end position="542"/>
    </location>
</feature>
<dbReference type="AlphaFoldDB" id="A0A813G8W5"/>
<feature type="region of interest" description="Disordered" evidence="1">
    <location>
        <begin position="87"/>
        <end position="130"/>
    </location>
</feature>
<keyword evidence="3" id="KW-1185">Reference proteome</keyword>
<feature type="compositionally biased region" description="Low complexity" evidence="1">
    <location>
        <begin position="229"/>
        <end position="253"/>
    </location>
</feature>
<proteinExistence type="predicted"/>
<dbReference type="EMBL" id="CAJNNV010028124">
    <property type="protein sequence ID" value="CAE8623169.1"/>
    <property type="molecule type" value="Genomic_DNA"/>
</dbReference>
<accession>A0A813G8W5</accession>
<feature type="compositionally biased region" description="Basic and acidic residues" evidence="1">
    <location>
        <begin position="512"/>
        <end position="524"/>
    </location>
</feature>
<protein>
    <submittedName>
        <fullName evidence="2">Uncharacterized protein</fullName>
    </submittedName>
</protein>
<feature type="compositionally biased region" description="Basic and acidic residues" evidence="1">
    <location>
        <begin position="462"/>
        <end position="500"/>
    </location>
</feature>
<feature type="region of interest" description="Disordered" evidence="1">
    <location>
        <begin position="1"/>
        <end position="24"/>
    </location>
</feature>
<dbReference type="Proteomes" id="UP000654075">
    <property type="component" value="Unassembled WGS sequence"/>
</dbReference>
<organism evidence="2 3">
    <name type="scientific">Polarella glacialis</name>
    <name type="common">Dinoflagellate</name>
    <dbReference type="NCBI Taxonomy" id="89957"/>
    <lineage>
        <taxon>Eukaryota</taxon>
        <taxon>Sar</taxon>
        <taxon>Alveolata</taxon>
        <taxon>Dinophyceae</taxon>
        <taxon>Suessiales</taxon>
        <taxon>Suessiaceae</taxon>
        <taxon>Polarella</taxon>
    </lineage>
</organism>
<evidence type="ECO:0000256" key="1">
    <source>
        <dbReference type="SAM" id="MobiDB-lite"/>
    </source>
</evidence>
<evidence type="ECO:0000313" key="3">
    <source>
        <dbReference type="Proteomes" id="UP000654075"/>
    </source>
</evidence>
<evidence type="ECO:0000313" key="2">
    <source>
        <dbReference type="EMBL" id="CAE8623169.1"/>
    </source>
</evidence>
<comment type="caution">
    <text evidence="2">The sequence shown here is derived from an EMBL/GenBank/DDBJ whole genome shotgun (WGS) entry which is preliminary data.</text>
</comment>
<reference evidence="2" key="1">
    <citation type="submission" date="2021-02" db="EMBL/GenBank/DDBJ databases">
        <authorList>
            <person name="Dougan E. K."/>
            <person name="Rhodes N."/>
            <person name="Thang M."/>
            <person name="Chan C."/>
        </authorList>
    </citation>
    <scope>NUCLEOTIDE SEQUENCE</scope>
</reference>
<feature type="compositionally biased region" description="Pro residues" evidence="1">
    <location>
        <begin position="197"/>
        <end position="211"/>
    </location>
</feature>
<name>A0A813G8W5_POLGL</name>
<feature type="region of interest" description="Disordered" evidence="1">
    <location>
        <begin position="190"/>
        <end position="282"/>
    </location>
</feature>
<sequence>MAPADVMSPWRPKRGDSWPATQVLGPLPHSASPIGAGLVGSGIVALGTSREASAPPVPSGGPAITGKSRVLGSTAYYALSPRSGPVRTSSHGCSGHNGHSIGAAVSTPAKHPASTTPTPSTTVTSSAISQPWRPQPLEAQCMESLVGSLGTGIVETRNSLGYCYSPSSLEACYAGLEASAAASAATGGRIFDSGADTPPPTPPGHMAPPPARKVMRPGGVYAEGRQWSKSRSASGGPSWSSSSQLSSELQSGLHKPTVAPAAHGGGVSAAGPPSPPPQPAPRMLAAWIAPASTSEASAACSSCPGKEGVGGSGLSSDLEARLQAVEDENRALQQWLQATSLKNMELEGEREGLRFSVSRLERMLGAGVNERTTPAAPEDNILRLQRSHSSATLQSYTHRPQSALWAAGTPDTFNSRLTFMQPSSAWESAAYGRGGSPSRPVSPMRDGCYGNSVGSSSPLHPRRLESHSRDQHIPFTRSSHDNSRDHHLPFSRSRDHDTWHRTPPSWRPPESQGDRSPRPAKFPEPRPSGYSDTSFAETVSPWPRSSIARSRLDVDTDGHDVGSWTDASYLRTSNAEGYGASNSFGNSMQLPPRRPLAPWHSEVVSAAAPCRPSRYSLLKICENLPPDLGRKRASSVGLRPPRRDASAGPFSLRERS</sequence>
<gene>
    <name evidence="2" type="ORF">PGLA1383_LOCUS40465</name>
</gene>
<feature type="region of interest" description="Disordered" evidence="1">
    <location>
        <begin position="626"/>
        <end position="656"/>
    </location>
</feature>